<evidence type="ECO:0000256" key="5">
    <source>
        <dbReference type="ARBA" id="ARBA00022840"/>
    </source>
</evidence>
<dbReference type="SUPFAM" id="SSF56104">
    <property type="entry name" value="SAICAR synthase-like"/>
    <property type="match status" value="1"/>
</dbReference>
<dbReference type="Ensembl" id="ENSSMAT00000001926.2">
    <property type="protein sequence ID" value="ENSSMAP00000001886.2"/>
    <property type="gene ID" value="ENSSMAG00000001168.2"/>
</dbReference>
<sequence>MLFKIYCCFQRTGGKIYQQTIRHQWRPLAFKRQHHCSRSRIQMSVVPLCSFTTRSVVTVLRSSRRPTAPPCETPGNSSRIGSQASGRASSLPCDVGPASSVVRCGVRMSPALEALMQADGTPYPGKGVMLEPFVHQVGGHSCVLRFGEQTICKPLIPREHQFYKSLPPEMRKFTPLYKGVVSVSFEEDEEGNLCLIAYPLHSESGDLENKDPSADCEPKSKMLKWSNKKQSALLLENDNYSKDRVRHGRKEDKIMSYNLDEMVVQQQQQQQQAEVLYFSLEKGNVVPQIKHNPWSLKCHQQHLQRMKENAKHRNQYKFILLENLTWRYTVPCVLDLKMGTRQHGDDASEEKKANQIRKCQQSTSASIGVRLCGMQVYQSDSGQLMFMNKYHGRKLTLAGFKEALYQFFHNGRRLRRELLSPVLRRLREMQAALEACESYRFYSSSLLIIYDGDPPRTPTRPRHRGGEEGDEDEPSDEDEEEEGAFGFPRSSAGGSASVAAGSSNSGSSRSSHSTGDAHSPAVDVRMIDFAHTTCRHYGEDSVVHEGQDTGFIFGLQNLITIISQLEDHSTD</sequence>
<dbReference type="GeneTree" id="ENSGT00940000156310"/>
<dbReference type="PANTHER" id="PTHR12400:SF47">
    <property type="entry name" value="INOSITOL HEXAKISPHOSPHATE KINASE 2"/>
    <property type="match status" value="1"/>
</dbReference>
<evidence type="ECO:0000313" key="9">
    <source>
        <dbReference type="Proteomes" id="UP000694558"/>
    </source>
</evidence>
<dbReference type="GO" id="GO:0005524">
    <property type="term" value="F:ATP binding"/>
    <property type="evidence" value="ECO:0007669"/>
    <property type="project" value="UniProtKB-KW"/>
</dbReference>
<keyword evidence="4 6" id="KW-0418">Kinase</keyword>
<dbReference type="GO" id="GO:0005634">
    <property type="term" value="C:nucleus"/>
    <property type="evidence" value="ECO:0007669"/>
    <property type="project" value="TreeGrafter"/>
</dbReference>
<feature type="compositionally biased region" description="Polar residues" evidence="7">
    <location>
        <begin position="74"/>
        <end position="88"/>
    </location>
</feature>
<reference evidence="8" key="2">
    <citation type="submission" date="2025-08" db="UniProtKB">
        <authorList>
            <consortium name="Ensembl"/>
        </authorList>
    </citation>
    <scope>IDENTIFICATION</scope>
</reference>
<feature type="region of interest" description="Disordered" evidence="7">
    <location>
        <begin position="452"/>
        <end position="519"/>
    </location>
</feature>
<dbReference type="FunFam" id="3.30.470.160:FF:000002">
    <property type="entry name" value="Kinase"/>
    <property type="match status" value="1"/>
</dbReference>
<feature type="compositionally biased region" description="Low complexity" evidence="7">
    <location>
        <begin position="490"/>
        <end position="519"/>
    </location>
</feature>
<evidence type="ECO:0000256" key="7">
    <source>
        <dbReference type="SAM" id="MobiDB-lite"/>
    </source>
</evidence>
<accession>A0A8D2ZGL8</accession>
<dbReference type="GO" id="GO:0005737">
    <property type="term" value="C:cytoplasm"/>
    <property type="evidence" value="ECO:0007669"/>
    <property type="project" value="TreeGrafter"/>
</dbReference>
<reference evidence="8" key="1">
    <citation type="submission" date="2023-05" db="EMBL/GenBank/DDBJ databases">
        <title>High-quality long-read genome of Scophthalmus maximus.</title>
        <authorList>
            <person name="Lien S."/>
            <person name="Martinez P."/>
        </authorList>
    </citation>
    <scope>NUCLEOTIDE SEQUENCE [LARGE SCALE GENOMIC DNA]</scope>
</reference>
<keyword evidence="2 6" id="KW-0808">Transferase</keyword>
<dbReference type="GO" id="GO:0000828">
    <property type="term" value="F:inositol hexakisphosphate kinase activity"/>
    <property type="evidence" value="ECO:0007669"/>
    <property type="project" value="TreeGrafter"/>
</dbReference>
<evidence type="ECO:0000313" key="8">
    <source>
        <dbReference type="Ensembl" id="ENSSMAP00000001886.2"/>
    </source>
</evidence>
<dbReference type="GO" id="GO:0046854">
    <property type="term" value="P:phosphatidylinositol phosphate biosynthetic process"/>
    <property type="evidence" value="ECO:0007669"/>
    <property type="project" value="TreeGrafter"/>
</dbReference>
<dbReference type="Proteomes" id="UP000694558">
    <property type="component" value="Chromosome 6"/>
</dbReference>
<feature type="compositionally biased region" description="Acidic residues" evidence="7">
    <location>
        <begin position="468"/>
        <end position="483"/>
    </location>
</feature>
<dbReference type="InterPro" id="IPR005522">
    <property type="entry name" value="IPK"/>
</dbReference>
<feature type="region of interest" description="Disordered" evidence="7">
    <location>
        <begin position="63"/>
        <end position="91"/>
    </location>
</feature>
<protein>
    <recommendedName>
        <fullName evidence="6">Kinase</fullName>
        <ecNumber evidence="6">2.7.-.-</ecNumber>
    </recommendedName>
</protein>
<evidence type="ECO:0000256" key="3">
    <source>
        <dbReference type="ARBA" id="ARBA00022741"/>
    </source>
</evidence>
<dbReference type="GO" id="GO:0032958">
    <property type="term" value="P:inositol phosphate biosynthetic process"/>
    <property type="evidence" value="ECO:0007669"/>
    <property type="project" value="InterPro"/>
</dbReference>
<evidence type="ECO:0000256" key="4">
    <source>
        <dbReference type="ARBA" id="ARBA00022777"/>
    </source>
</evidence>
<evidence type="ECO:0000256" key="1">
    <source>
        <dbReference type="ARBA" id="ARBA00007374"/>
    </source>
</evidence>
<dbReference type="PANTHER" id="PTHR12400">
    <property type="entry name" value="INOSITOL POLYPHOSPHATE KINASE"/>
    <property type="match status" value="1"/>
</dbReference>
<organism evidence="8 9">
    <name type="scientific">Scophthalmus maximus</name>
    <name type="common">Turbot</name>
    <name type="synonym">Psetta maxima</name>
    <dbReference type="NCBI Taxonomy" id="52904"/>
    <lineage>
        <taxon>Eukaryota</taxon>
        <taxon>Metazoa</taxon>
        <taxon>Chordata</taxon>
        <taxon>Craniata</taxon>
        <taxon>Vertebrata</taxon>
        <taxon>Euteleostomi</taxon>
        <taxon>Actinopterygii</taxon>
        <taxon>Neopterygii</taxon>
        <taxon>Teleostei</taxon>
        <taxon>Neoteleostei</taxon>
        <taxon>Acanthomorphata</taxon>
        <taxon>Carangaria</taxon>
        <taxon>Pleuronectiformes</taxon>
        <taxon>Pleuronectoidei</taxon>
        <taxon>Scophthalmidae</taxon>
        <taxon>Scophthalmus</taxon>
    </lineage>
</organism>
<dbReference type="InterPro" id="IPR038286">
    <property type="entry name" value="IPK_sf"/>
</dbReference>
<comment type="similarity">
    <text evidence="1 6">Belongs to the inositol phosphokinase (IPK) family.</text>
</comment>
<evidence type="ECO:0000256" key="6">
    <source>
        <dbReference type="RuleBase" id="RU363090"/>
    </source>
</evidence>
<dbReference type="EC" id="2.7.-.-" evidence="6"/>
<evidence type="ECO:0000256" key="2">
    <source>
        <dbReference type="ARBA" id="ARBA00022679"/>
    </source>
</evidence>
<dbReference type="Gene3D" id="3.30.470.160">
    <property type="entry name" value="Inositol polyphosphate kinase"/>
    <property type="match status" value="1"/>
</dbReference>
<dbReference type="AlphaFoldDB" id="A0A8D2ZGL8"/>
<gene>
    <name evidence="8" type="primary">LOC118309395</name>
</gene>
<proteinExistence type="inferred from homology"/>
<name>A0A8D2ZGL8_SCOMX</name>
<dbReference type="Pfam" id="PF03770">
    <property type="entry name" value="IPK"/>
    <property type="match status" value="1"/>
</dbReference>
<keyword evidence="3" id="KW-0547">Nucleotide-binding</keyword>
<keyword evidence="5" id="KW-0067">ATP-binding</keyword>